<keyword evidence="2" id="KW-1133">Transmembrane helix</keyword>
<protein>
    <recommendedName>
        <fullName evidence="5">Transferase</fullName>
    </recommendedName>
</protein>
<accession>A0ABU2H360</accession>
<keyword evidence="4" id="KW-1185">Reference proteome</keyword>
<name>A0ABU2H360_9ACTN</name>
<evidence type="ECO:0000256" key="1">
    <source>
        <dbReference type="SAM" id="MobiDB-lite"/>
    </source>
</evidence>
<feature type="region of interest" description="Disordered" evidence="1">
    <location>
        <begin position="114"/>
        <end position="189"/>
    </location>
</feature>
<evidence type="ECO:0000313" key="4">
    <source>
        <dbReference type="Proteomes" id="UP001250214"/>
    </source>
</evidence>
<comment type="caution">
    <text evidence="3">The sequence shown here is derived from an EMBL/GenBank/DDBJ whole genome shotgun (WGS) entry which is preliminary data.</text>
</comment>
<reference evidence="4" key="1">
    <citation type="submission" date="2023-07" db="EMBL/GenBank/DDBJ databases">
        <title>Novel species in the genus Lipingzhangella isolated from Sambhar Salt Lake.</title>
        <authorList>
            <person name="Jiya N."/>
            <person name="Kajale S."/>
            <person name="Sharma A."/>
        </authorList>
    </citation>
    <scope>NUCLEOTIDE SEQUENCE [LARGE SCALE GENOMIC DNA]</scope>
    <source>
        <strain evidence="4">LS1_29</strain>
    </source>
</reference>
<feature type="transmembrane region" description="Helical" evidence="2">
    <location>
        <begin position="71"/>
        <end position="96"/>
    </location>
</feature>
<dbReference type="Proteomes" id="UP001250214">
    <property type="component" value="Unassembled WGS sequence"/>
</dbReference>
<evidence type="ECO:0000256" key="2">
    <source>
        <dbReference type="SAM" id="Phobius"/>
    </source>
</evidence>
<keyword evidence="2" id="KW-0472">Membrane</keyword>
<feature type="transmembrane region" description="Helical" evidence="2">
    <location>
        <begin position="32"/>
        <end position="50"/>
    </location>
</feature>
<sequence>MTRRRISPNRLAVLGVTLLVLAAVWLSAGDLLGRVVAAALVLLVLVVNVATREHPAGPQPPRDFAPTLMRIGEGVLYAGMALGGTAAGVAGMWVWATVALAVLAARCVLVASHAAPPDRSPGPAAVRSPVTEGDPSRASAGQEHDPVLAARILGDSSSTSGRGLGRRGADRAAADEAPNPHPGGGARFGWPFGQQQRLAVICGTLLLPEERVTFLALAVLGGISVLTHLRPTAGLVSPALSQRPGGEP</sequence>
<evidence type="ECO:0008006" key="5">
    <source>
        <dbReference type="Google" id="ProtNLM"/>
    </source>
</evidence>
<dbReference type="EMBL" id="JAVLVT010000002">
    <property type="protein sequence ID" value="MDS1269738.1"/>
    <property type="molecule type" value="Genomic_DNA"/>
</dbReference>
<organism evidence="3 4">
    <name type="scientific">Lipingzhangella rawalii</name>
    <dbReference type="NCBI Taxonomy" id="2055835"/>
    <lineage>
        <taxon>Bacteria</taxon>
        <taxon>Bacillati</taxon>
        <taxon>Actinomycetota</taxon>
        <taxon>Actinomycetes</taxon>
        <taxon>Streptosporangiales</taxon>
        <taxon>Nocardiopsidaceae</taxon>
        <taxon>Lipingzhangella</taxon>
    </lineage>
</organism>
<gene>
    <name evidence="3" type="ORF">RIF23_05460</name>
</gene>
<evidence type="ECO:0000313" key="3">
    <source>
        <dbReference type="EMBL" id="MDS1269738.1"/>
    </source>
</evidence>
<proteinExistence type="predicted"/>
<keyword evidence="2" id="KW-0812">Transmembrane</keyword>